<comment type="caution">
    <text evidence="2">The sequence shown here is derived from an EMBL/GenBank/DDBJ whole genome shotgun (WGS) entry which is preliminary data.</text>
</comment>
<evidence type="ECO:0000259" key="1">
    <source>
        <dbReference type="Pfam" id="PF04443"/>
    </source>
</evidence>
<protein>
    <submittedName>
        <fullName evidence="2">LuxE family acyl-protein synthetase</fullName>
    </submittedName>
</protein>
<dbReference type="EMBL" id="LUCV01000006">
    <property type="protein sequence ID" value="OAI94387.1"/>
    <property type="molecule type" value="Genomic_DNA"/>
</dbReference>
<proteinExistence type="predicted"/>
<accession>A0A177STR2</accession>
<dbReference type="Pfam" id="PF04443">
    <property type="entry name" value="LuxE"/>
    <property type="match status" value="1"/>
</dbReference>
<name>A0A177STR2_PSEPU</name>
<dbReference type="Proteomes" id="UP000077752">
    <property type="component" value="Unassembled WGS sequence"/>
</dbReference>
<feature type="domain" description="Acyl-protein synthetase LuxE" evidence="1">
    <location>
        <begin position="40"/>
        <end position="377"/>
    </location>
</feature>
<dbReference type="AlphaFoldDB" id="A0A177STR2"/>
<dbReference type="InterPro" id="IPR042099">
    <property type="entry name" value="ANL_N_sf"/>
</dbReference>
<sequence length="398" mass="44507">MRNFMNNSDFSAALKELGIDPLKAAAASVSELYRLPQARLDEIKTSLIVEAFRFHYRNNAYYRQACESKGIDEHSIATYEDLIRIPLVPIAKFKSASSHELLSKPLARIEHEMRSTGTSGIPSISRRCHETVDVAVVAIYAMYREFLGISKGAGLYICPSTEEIPEMGMIKALNMLAGLLDTHEFMVKEERFVPEQAIARLKGWENQFTRHIIGPPFLIHRLLQFLKQTGQRLQLDRGSRVITLGGWKRFTGQMISRREFNLMCQEYLGIDPGSVRDIYALVESNVMAIDDEHQVKHVSPYVHFTVRDMNDLSREVAPGEKGVLGILDPLALATPGMILTEDIVILLPGESPSGRSGQRMEYVMRAPSSLEFGCCAVNLEKTMDGQTSDATPVCPIAS</sequence>
<dbReference type="Gene3D" id="3.40.50.12780">
    <property type="entry name" value="N-terminal domain of ligase-like"/>
    <property type="match status" value="1"/>
</dbReference>
<reference evidence="2 3" key="1">
    <citation type="submission" date="2016-03" db="EMBL/GenBank/DDBJ databases">
        <title>Draft Genome Assembly of Pseudomonas putida strain CBF10-2.</title>
        <authorList>
            <person name="Iyer R.S."/>
            <person name="Damania A."/>
        </authorList>
    </citation>
    <scope>NUCLEOTIDE SEQUENCE [LARGE SCALE GENOMIC DNA]</scope>
    <source>
        <strain evidence="2 3">CBF10-2</strain>
    </source>
</reference>
<gene>
    <name evidence="2" type="ORF">AYO28_09075</name>
</gene>
<dbReference type="GO" id="GO:0047474">
    <property type="term" value="F:long-chain fatty acid--protein ligase activity"/>
    <property type="evidence" value="ECO:0007669"/>
    <property type="project" value="InterPro"/>
</dbReference>
<dbReference type="GO" id="GO:0008218">
    <property type="term" value="P:bioluminescence"/>
    <property type="evidence" value="ECO:0007669"/>
    <property type="project" value="InterPro"/>
</dbReference>
<dbReference type="InterPro" id="IPR007534">
    <property type="entry name" value="LuxE"/>
</dbReference>
<evidence type="ECO:0000313" key="2">
    <source>
        <dbReference type="EMBL" id="OAI94387.1"/>
    </source>
</evidence>
<organism evidence="2 3">
    <name type="scientific">Pseudomonas putida</name>
    <name type="common">Arthrobacter siderocapsulatus</name>
    <dbReference type="NCBI Taxonomy" id="303"/>
    <lineage>
        <taxon>Bacteria</taxon>
        <taxon>Pseudomonadati</taxon>
        <taxon>Pseudomonadota</taxon>
        <taxon>Gammaproteobacteria</taxon>
        <taxon>Pseudomonadales</taxon>
        <taxon>Pseudomonadaceae</taxon>
        <taxon>Pseudomonas</taxon>
    </lineage>
</organism>
<evidence type="ECO:0000313" key="3">
    <source>
        <dbReference type="Proteomes" id="UP000077752"/>
    </source>
</evidence>